<reference evidence="1 2" key="2">
    <citation type="submission" date="2018-06" db="EMBL/GenBank/DDBJ databases">
        <title>Metagenomic assembly of (sub)arctic Cyanobacteria and their associated microbiome from non-axenic cultures.</title>
        <authorList>
            <person name="Baurain D."/>
        </authorList>
    </citation>
    <scope>NUCLEOTIDE SEQUENCE [LARGE SCALE GENOMIC DNA]</scope>
    <source>
        <strain evidence="1">ULC066bin1</strain>
    </source>
</reference>
<evidence type="ECO:0008006" key="3">
    <source>
        <dbReference type="Google" id="ProtNLM"/>
    </source>
</evidence>
<dbReference type="Pfam" id="PF06897">
    <property type="entry name" value="DUF1269"/>
    <property type="match status" value="1"/>
</dbReference>
<protein>
    <recommendedName>
        <fullName evidence="3">DUF1269 domain-containing protein</fullName>
    </recommendedName>
</protein>
<organism evidence="1 2">
    <name type="scientific">Pseudanabaena frigida</name>
    <dbReference type="NCBI Taxonomy" id="945775"/>
    <lineage>
        <taxon>Bacteria</taxon>
        <taxon>Bacillati</taxon>
        <taxon>Cyanobacteriota</taxon>
        <taxon>Cyanophyceae</taxon>
        <taxon>Pseudanabaenales</taxon>
        <taxon>Pseudanabaenaceae</taxon>
        <taxon>Pseudanabaena</taxon>
    </lineage>
</organism>
<dbReference type="AlphaFoldDB" id="A0A2W4Y566"/>
<dbReference type="InterPro" id="IPR009200">
    <property type="entry name" value="DUF1269_membrane"/>
</dbReference>
<evidence type="ECO:0000313" key="2">
    <source>
        <dbReference type="Proteomes" id="UP000249467"/>
    </source>
</evidence>
<comment type="caution">
    <text evidence="1">The sequence shown here is derived from an EMBL/GenBank/DDBJ whole genome shotgun (WGS) entry which is preliminary data.</text>
</comment>
<accession>A0A2W4Y566</accession>
<proteinExistence type="predicted"/>
<reference evidence="1 2" key="1">
    <citation type="submission" date="2018-04" db="EMBL/GenBank/DDBJ databases">
        <authorList>
            <person name="Go L.Y."/>
            <person name="Mitchell J.A."/>
        </authorList>
    </citation>
    <scope>NUCLEOTIDE SEQUENCE [LARGE SCALE GENOMIC DNA]</scope>
    <source>
        <strain evidence="1">ULC066bin1</strain>
    </source>
</reference>
<dbReference type="EMBL" id="QBML01000023">
    <property type="protein sequence ID" value="PZO38448.1"/>
    <property type="molecule type" value="Genomic_DNA"/>
</dbReference>
<gene>
    <name evidence="1" type="ORF">DCF19_16110</name>
</gene>
<evidence type="ECO:0000313" key="1">
    <source>
        <dbReference type="EMBL" id="PZO38448.1"/>
    </source>
</evidence>
<dbReference type="Proteomes" id="UP000249467">
    <property type="component" value="Unassembled WGS sequence"/>
</dbReference>
<sequence>MSSLIAIGFNDEFTADAVVLELRKLQQEHLIDLEDAAIAIRNKEGKVQIKQTQELTASGALSGGLWGLLFGFIFFNPLLGWAVGALAGGVSGALTDIGIDDNFIRDVGSTITPGTSAIFVLVRRATSDKVLEDLSKFKGKVIKTSLSNEDEAKLQAVLAKA</sequence>
<name>A0A2W4Y566_9CYAN</name>